<organism evidence="1 2">
    <name type="scientific">Klebsiella phage vB_KpnS-Carvaje</name>
    <dbReference type="NCBI Taxonomy" id="2900314"/>
    <lineage>
        <taxon>Viruses</taxon>
        <taxon>Duplodnaviria</taxon>
        <taxon>Heunggongvirae</taxon>
        <taxon>Uroviricota</taxon>
        <taxon>Caudoviricetes</taxon>
        <taxon>Carvajevirus</taxon>
        <taxon>Carvajevirus carvaje</taxon>
    </lineage>
</organism>
<gene>
    <name evidence="1" type="ORF">vBKpnSCarvaje_0020</name>
</gene>
<keyword evidence="2" id="KW-1185">Reference proteome</keyword>
<accession>A0AAE9CJH7</accession>
<protein>
    <submittedName>
        <fullName evidence="1">Uncharacterized protein</fullName>
    </submittedName>
</protein>
<sequence length="56" mass="6323">MASIGYHGKSVVIPQCKECGSDLRFNGINDCYNFINGEKVTMYCRKCKTKSKEQAK</sequence>
<dbReference type="EMBL" id="OL604152">
    <property type="protein sequence ID" value="UJQ43984.1"/>
    <property type="molecule type" value="Genomic_DNA"/>
</dbReference>
<dbReference type="Proteomes" id="UP000829649">
    <property type="component" value="Segment"/>
</dbReference>
<reference evidence="1" key="2">
    <citation type="journal article" date="2022" name="Curr. Genet.">
        <title>Suggestion for a new bacteriophage genus for the Klebsiella pneumoniae phage vB_KpnS-Carvaje.</title>
        <authorList>
            <person name="Sousa J.C."/>
            <person name="Sillankorva S."/>
            <person name="Faustino A."/>
            <person name="Carvalho C.M."/>
        </authorList>
    </citation>
    <scope>NUCLEOTIDE SEQUENCE</scope>
</reference>
<name>A0AAE9CJH7_9CAUD</name>
<evidence type="ECO:0000313" key="1">
    <source>
        <dbReference type="EMBL" id="UJQ43984.1"/>
    </source>
</evidence>
<reference evidence="1" key="1">
    <citation type="submission" date="2021-11" db="EMBL/GenBank/DDBJ databases">
        <authorList>
            <person name="Sousa J."/>
            <person name="Sillankorva S."/>
            <person name="Faustino A."/>
            <person name="Carvalho C."/>
        </authorList>
    </citation>
    <scope>NUCLEOTIDE SEQUENCE</scope>
</reference>
<proteinExistence type="predicted"/>
<evidence type="ECO:0000313" key="2">
    <source>
        <dbReference type="Proteomes" id="UP000829649"/>
    </source>
</evidence>